<protein>
    <submittedName>
        <fullName evidence="1">Uncharacterized protein</fullName>
    </submittedName>
</protein>
<organism evidence="1 2">
    <name type="scientific">Amycolatopsis tucumanensis</name>
    <dbReference type="NCBI Taxonomy" id="401106"/>
    <lineage>
        <taxon>Bacteria</taxon>
        <taxon>Bacillati</taxon>
        <taxon>Actinomycetota</taxon>
        <taxon>Actinomycetes</taxon>
        <taxon>Pseudonocardiales</taxon>
        <taxon>Pseudonocardiaceae</taxon>
        <taxon>Amycolatopsis</taxon>
    </lineage>
</organism>
<evidence type="ECO:0000313" key="2">
    <source>
        <dbReference type="Proteomes" id="UP001501624"/>
    </source>
</evidence>
<proteinExistence type="predicted"/>
<dbReference type="EMBL" id="BAABCM010000009">
    <property type="protein sequence ID" value="GAA3831985.1"/>
    <property type="molecule type" value="Genomic_DNA"/>
</dbReference>
<accession>A0ABP7J129</accession>
<sequence length="88" mass="9367">MTASSSGSHQVPSQHTISLRDMTVLPVEGLRSGIANRGLSRLEPKVTICARTLDQARAEVLTARKVRIGLGGGHGRRIRKAGTPGRGR</sequence>
<gene>
    <name evidence="1" type="ORF">GCM10022380_58170</name>
</gene>
<dbReference type="Proteomes" id="UP001501624">
    <property type="component" value="Unassembled WGS sequence"/>
</dbReference>
<keyword evidence="2" id="KW-1185">Reference proteome</keyword>
<comment type="caution">
    <text evidence="1">The sequence shown here is derived from an EMBL/GenBank/DDBJ whole genome shotgun (WGS) entry which is preliminary data.</text>
</comment>
<evidence type="ECO:0000313" key="1">
    <source>
        <dbReference type="EMBL" id="GAA3831985.1"/>
    </source>
</evidence>
<reference evidence="2" key="1">
    <citation type="journal article" date="2019" name="Int. J. Syst. Evol. Microbiol.">
        <title>The Global Catalogue of Microorganisms (GCM) 10K type strain sequencing project: providing services to taxonomists for standard genome sequencing and annotation.</title>
        <authorList>
            <consortium name="The Broad Institute Genomics Platform"/>
            <consortium name="The Broad Institute Genome Sequencing Center for Infectious Disease"/>
            <person name="Wu L."/>
            <person name="Ma J."/>
        </authorList>
    </citation>
    <scope>NUCLEOTIDE SEQUENCE [LARGE SCALE GENOMIC DNA]</scope>
    <source>
        <strain evidence="2">JCM 17017</strain>
    </source>
</reference>
<name>A0ABP7J129_9PSEU</name>